<accession>A0A0B7C4G8</accession>
<sequence>MLVMTGLDPPRVPPMVEGGRGLDAIETGVEMGFVVVAKVGLADSMENVPAFDTT</sequence>
<dbReference type="EMBL" id="HACG01053227">
    <property type="protein sequence ID" value="CEL00098.1"/>
    <property type="molecule type" value="Transcribed_RNA"/>
</dbReference>
<proteinExistence type="predicted"/>
<dbReference type="AlphaFoldDB" id="A0A0B7C4G8"/>
<evidence type="ECO:0000313" key="1">
    <source>
        <dbReference type="EMBL" id="CEL00098.1"/>
    </source>
</evidence>
<name>A0A0B7C4G8_9EUPU</name>
<gene>
    <name evidence="1" type="primary">ORF222846</name>
</gene>
<protein>
    <submittedName>
        <fullName evidence="1">Uncharacterized protein</fullName>
    </submittedName>
</protein>
<feature type="non-terminal residue" evidence="1">
    <location>
        <position position="54"/>
    </location>
</feature>
<reference evidence="1" key="1">
    <citation type="submission" date="2014-12" db="EMBL/GenBank/DDBJ databases">
        <title>Insight into the proteome of Arion vulgaris.</title>
        <authorList>
            <person name="Aradska J."/>
            <person name="Bulat T."/>
            <person name="Smidak R."/>
            <person name="Sarate P."/>
            <person name="Gangsoo J."/>
            <person name="Sialana F."/>
            <person name="Bilban M."/>
            <person name="Lubec G."/>
        </authorList>
    </citation>
    <scope>NUCLEOTIDE SEQUENCE</scope>
    <source>
        <tissue evidence="1">Skin</tissue>
    </source>
</reference>
<organism evidence="1">
    <name type="scientific">Arion vulgaris</name>
    <dbReference type="NCBI Taxonomy" id="1028688"/>
    <lineage>
        <taxon>Eukaryota</taxon>
        <taxon>Metazoa</taxon>
        <taxon>Spiralia</taxon>
        <taxon>Lophotrochozoa</taxon>
        <taxon>Mollusca</taxon>
        <taxon>Gastropoda</taxon>
        <taxon>Heterobranchia</taxon>
        <taxon>Euthyneura</taxon>
        <taxon>Panpulmonata</taxon>
        <taxon>Eupulmonata</taxon>
        <taxon>Stylommatophora</taxon>
        <taxon>Helicina</taxon>
        <taxon>Arionoidea</taxon>
        <taxon>Arionidae</taxon>
        <taxon>Arion</taxon>
    </lineage>
</organism>